<dbReference type="SMART" id="SM00248">
    <property type="entry name" value="ANK"/>
    <property type="match status" value="5"/>
</dbReference>
<dbReference type="Proteomes" id="UP000694844">
    <property type="component" value="Chromosome 6"/>
</dbReference>
<gene>
    <name evidence="5" type="primary">LOC111100043</name>
</gene>
<dbReference type="KEGG" id="cvn:111100043"/>
<feature type="repeat" description="ANK" evidence="3">
    <location>
        <begin position="154"/>
        <end position="186"/>
    </location>
</feature>
<feature type="repeat" description="ANK" evidence="3">
    <location>
        <begin position="187"/>
        <end position="219"/>
    </location>
</feature>
<dbReference type="PROSITE" id="PS50297">
    <property type="entry name" value="ANK_REP_REGION"/>
    <property type="match status" value="2"/>
</dbReference>
<dbReference type="GeneID" id="111100043"/>
<feature type="repeat" description="ANK" evidence="3">
    <location>
        <begin position="121"/>
        <end position="153"/>
    </location>
</feature>
<name>A0A8B8A9V1_CRAVI</name>
<dbReference type="RefSeq" id="XP_022287338.1">
    <property type="nucleotide sequence ID" value="XM_022431630.1"/>
</dbReference>
<proteinExistence type="predicted"/>
<dbReference type="PROSITE" id="PS50088">
    <property type="entry name" value="ANK_REPEAT"/>
    <property type="match status" value="3"/>
</dbReference>
<dbReference type="Pfam" id="PF12796">
    <property type="entry name" value="Ank_2"/>
    <property type="match status" value="1"/>
</dbReference>
<protein>
    <submittedName>
        <fullName evidence="5">Uncharacterized protein LOC111100043</fullName>
    </submittedName>
</protein>
<keyword evidence="4" id="KW-1185">Reference proteome</keyword>
<evidence type="ECO:0000256" key="2">
    <source>
        <dbReference type="ARBA" id="ARBA00023043"/>
    </source>
</evidence>
<keyword evidence="2 3" id="KW-0040">ANK repeat</keyword>
<evidence type="ECO:0000313" key="5">
    <source>
        <dbReference type="RefSeq" id="XP_022287338.1"/>
    </source>
</evidence>
<dbReference type="Gene3D" id="1.25.40.20">
    <property type="entry name" value="Ankyrin repeat-containing domain"/>
    <property type="match status" value="2"/>
</dbReference>
<keyword evidence="1" id="KW-0677">Repeat</keyword>
<dbReference type="PANTHER" id="PTHR24126">
    <property type="entry name" value="ANKYRIN REPEAT, PH AND SEC7 DOMAIN CONTAINING PROTEIN SECG-RELATED"/>
    <property type="match status" value="1"/>
</dbReference>
<evidence type="ECO:0000313" key="4">
    <source>
        <dbReference type="Proteomes" id="UP000694844"/>
    </source>
</evidence>
<evidence type="ECO:0000256" key="1">
    <source>
        <dbReference type="ARBA" id="ARBA00022737"/>
    </source>
</evidence>
<evidence type="ECO:0000256" key="3">
    <source>
        <dbReference type="PROSITE-ProRule" id="PRU00023"/>
    </source>
</evidence>
<dbReference type="PANTHER" id="PTHR24126:SF14">
    <property type="entry name" value="ANK_REP_REGION DOMAIN-CONTAINING PROTEIN"/>
    <property type="match status" value="1"/>
</dbReference>
<sequence>MGIIFSFVKHGTNKGQSDEQYEAVESIRTDDLYWFKAIYSRSRNLDKETLINLVALIIRYGRVKFLKFLFEEENCDVHVRENGSMDSLLHLCSNVKTTNNTIECCKILLANKININAKNVWGRTPLIGALVAFRYNLAKVLIAHNADVNSCDSQGLSPVILCCSYGNLELLQLLVQNGASINQPNSSGKSALHYAIVGNHTDIMDFLMEKGCNIDTIDKYGITPLHVAIGKFNLKATQKLIMHGKSMGKDGLSTSYTGYCMKIVWSIGVRSTLSEQAMNSLNCMKLVVRACGFKLRPAVLERLQRLDTTIIGQKSSDSIEYINLLTELRQLISQVEKVTIQKGPVNFPDSLQAICIDRCRELCLNGGTNVLYVCKRLDLPHYTADMLTLVR</sequence>
<reference evidence="5" key="1">
    <citation type="submission" date="2025-08" db="UniProtKB">
        <authorList>
            <consortium name="RefSeq"/>
        </authorList>
    </citation>
    <scope>IDENTIFICATION</scope>
    <source>
        <tissue evidence="5">Whole sample</tissue>
    </source>
</reference>
<dbReference type="InterPro" id="IPR036770">
    <property type="entry name" value="Ankyrin_rpt-contain_sf"/>
</dbReference>
<dbReference type="SUPFAM" id="SSF48403">
    <property type="entry name" value="Ankyrin repeat"/>
    <property type="match status" value="1"/>
</dbReference>
<dbReference type="AlphaFoldDB" id="A0A8B8A9V1"/>
<accession>A0A8B8A9V1</accession>
<dbReference type="InterPro" id="IPR002110">
    <property type="entry name" value="Ankyrin_rpt"/>
</dbReference>
<organism evidence="4 5">
    <name type="scientific">Crassostrea virginica</name>
    <name type="common">Eastern oyster</name>
    <dbReference type="NCBI Taxonomy" id="6565"/>
    <lineage>
        <taxon>Eukaryota</taxon>
        <taxon>Metazoa</taxon>
        <taxon>Spiralia</taxon>
        <taxon>Lophotrochozoa</taxon>
        <taxon>Mollusca</taxon>
        <taxon>Bivalvia</taxon>
        <taxon>Autobranchia</taxon>
        <taxon>Pteriomorphia</taxon>
        <taxon>Ostreida</taxon>
        <taxon>Ostreoidea</taxon>
        <taxon>Ostreidae</taxon>
        <taxon>Crassostrea</taxon>
    </lineage>
</organism>